<dbReference type="InterPro" id="IPR027826">
    <property type="entry name" value="DUF4431"/>
</dbReference>
<organism evidence="2 3">
    <name type="scientific">Leptotrichia hofstadii F0254</name>
    <dbReference type="NCBI Taxonomy" id="634994"/>
    <lineage>
        <taxon>Bacteria</taxon>
        <taxon>Fusobacteriati</taxon>
        <taxon>Fusobacteriota</taxon>
        <taxon>Fusobacteriia</taxon>
        <taxon>Fusobacteriales</taxon>
        <taxon>Leptotrichiaceae</taxon>
        <taxon>Leptotrichia</taxon>
    </lineage>
</organism>
<dbReference type="Pfam" id="PF14485">
    <property type="entry name" value="DUF4431"/>
    <property type="match status" value="1"/>
</dbReference>
<dbReference type="Proteomes" id="UP000006233">
    <property type="component" value="Unassembled WGS sequence"/>
</dbReference>
<evidence type="ECO:0000313" key="3">
    <source>
        <dbReference type="Proteomes" id="UP000006233"/>
    </source>
</evidence>
<dbReference type="PROSITE" id="PS51257">
    <property type="entry name" value="PROKAR_LIPOPROTEIN"/>
    <property type="match status" value="1"/>
</dbReference>
<dbReference type="STRING" id="634994.GCWU000323_01311"/>
<sequence length="280" mass="31737">MKKILLLLAVLLSLFSCEKKENNISSSAIEKPIQKEETSEEQIKKMVNVWNEASNNADFDTLEKILGDKIEYYQSSVTKAYYISDQKKFFANNPVYGQKIKGDITVTQISNKQAKAEFVKEVTTKKGTKDYPSYLIFENVNGEWKLILESDLISDKNAENKQKRVSENANKSTYKYDEPVTIVGTFGTKEFETETGIQKPYVLKLSSPITVVANGGDEFNETETNQHTIQIAPSEEHINYLKSRNAYGKRIQVTGSFFHSHTGHHFTPVLISVSEVKVLN</sequence>
<dbReference type="eggNOG" id="COG3755">
    <property type="taxonomic scope" value="Bacteria"/>
</dbReference>
<dbReference type="Gene3D" id="3.10.450.50">
    <property type="match status" value="1"/>
</dbReference>
<evidence type="ECO:0000313" key="2">
    <source>
        <dbReference type="EMBL" id="EEX74672.1"/>
    </source>
</evidence>
<proteinExistence type="predicted"/>
<accession>C9MXR3</accession>
<comment type="caution">
    <text evidence="2">The sequence shown here is derived from an EMBL/GenBank/DDBJ whole genome shotgun (WGS) entry which is preliminary data.</text>
</comment>
<dbReference type="SUPFAM" id="SSF54427">
    <property type="entry name" value="NTF2-like"/>
    <property type="match status" value="1"/>
</dbReference>
<evidence type="ECO:0000259" key="1">
    <source>
        <dbReference type="Pfam" id="PF14485"/>
    </source>
</evidence>
<dbReference type="RefSeq" id="WP_006804647.1">
    <property type="nucleotide sequence ID" value="NZ_GG700632.1"/>
</dbReference>
<protein>
    <recommendedName>
        <fullName evidence="1">DUF4431 domain-containing protein</fullName>
    </recommendedName>
</protein>
<reference evidence="2 3" key="1">
    <citation type="submission" date="2009-09" db="EMBL/GenBank/DDBJ databases">
        <authorList>
            <person name="Weinstock G."/>
            <person name="Sodergren E."/>
            <person name="Clifton S."/>
            <person name="Fulton L."/>
            <person name="Fulton B."/>
            <person name="Courtney L."/>
            <person name="Fronick C."/>
            <person name="Harrison M."/>
            <person name="Strong C."/>
            <person name="Farmer C."/>
            <person name="Delahaunty K."/>
            <person name="Markovic C."/>
            <person name="Hall O."/>
            <person name="Minx P."/>
            <person name="Tomlinson C."/>
            <person name="Mitreva M."/>
            <person name="Nelson J."/>
            <person name="Hou S."/>
            <person name="Wollam A."/>
            <person name="Pepin K.H."/>
            <person name="Johnson M."/>
            <person name="Bhonagiri V."/>
            <person name="Nash W.E."/>
            <person name="Warren W."/>
            <person name="Chinwalla A."/>
            <person name="Mardis E.R."/>
            <person name="Wilson R.K."/>
        </authorList>
    </citation>
    <scope>NUCLEOTIDE SEQUENCE [LARGE SCALE GENOMIC DNA]</scope>
    <source>
        <strain evidence="2 3">F0254</strain>
    </source>
</reference>
<name>C9MXR3_9FUSO</name>
<dbReference type="InterPro" id="IPR032710">
    <property type="entry name" value="NTF2-like_dom_sf"/>
</dbReference>
<gene>
    <name evidence="2" type="ORF">GCWU000323_01311</name>
</gene>
<dbReference type="HOGENOM" id="CLU_965757_0_0_0"/>
<dbReference type="AlphaFoldDB" id="C9MXR3"/>
<feature type="domain" description="DUF4431" evidence="1">
    <location>
        <begin position="228"/>
        <end position="276"/>
    </location>
</feature>
<dbReference type="EMBL" id="ACVB02000009">
    <property type="protein sequence ID" value="EEX74672.1"/>
    <property type="molecule type" value="Genomic_DNA"/>
</dbReference>